<evidence type="ECO:0000313" key="1">
    <source>
        <dbReference type="EMBL" id="CAD7004005.1"/>
    </source>
</evidence>
<dbReference type="AlphaFoldDB" id="A0A811V0Y8"/>
<reference evidence="1" key="1">
    <citation type="submission" date="2020-11" db="EMBL/GenBank/DDBJ databases">
        <authorList>
            <person name="Whitehead M."/>
        </authorList>
    </citation>
    <scope>NUCLEOTIDE SEQUENCE</scope>
    <source>
        <strain evidence="1">EGII</strain>
    </source>
</reference>
<accession>A0A811V0Y8</accession>
<organism evidence="1 2">
    <name type="scientific">Ceratitis capitata</name>
    <name type="common">Mediterranean fruit fly</name>
    <name type="synonym">Tephritis capitata</name>
    <dbReference type="NCBI Taxonomy" id="7213"/>
    <lineage>
        <taxon>Eukaryota</taxon>
        <taxon>Metazoa</taxon>
        <taxon>Ecdysozoa</taxon>
        <taxon>Arthropoda</taxon>
        <taxon>Hexapoda</taxon>
        <taxon>Insecta</taxon>
        <taxon>Pterygota</taxon>
        <taxon>Neoptera</taxon>
        <taxon>Endopterygota</taxon>
        <taxon>Diptera</taxon>
        <taxon>Brachycera</taxon>
        <taxon>Muscomorpha</taxon>
        <taxon>Tephritoidea</taxon>
        <taxon>Tephritidae</taxon>
        <taxon>Ceratitis</taxon>
        <taxon>Ceratitis</taxon>
    </lineage>
</organism>
<name>A0A811V0Y8_CERCA</name>
<gene>
    <name evidence="1" type="ORF">CCAP1982_LOCUS12428</name>
</gene>
<dbReference type="Proteomes" id="UP000606786">
    <property type="component" value="Unassembled WGS sequence"/>
</dbReference>
<keyword evidence="2" id="KW-1185">Reference proteome</keyword>
<evidence type="ECO:0000313" key="2">
    <source>
        <dbReference type="Proteomes" id="UP000606786"/>
    </source>
</evidence>
<proteinExistence type="predicted"/>
<protein>
    <submittedName>
        <fullName evidence="1">(Mediterranean fruit fly) hypothetical protein</fullName>
    </submittedName>
</protein>
<dbReference type="EMBL" id="CAJHJT010000034">
    <property type="protein sequence ID" value="CAD7004005.1"/>
    <property type="molecule type" value="Genomic_DNA"/>
</dbReference>
<sequence length="139" mass="15736">MDIQNTTTSAHKVSACTNYSQLKCIYISTSVCKQPRAAAQRQKIAKFLIKVCVQMLAFEIYLNFMRTSFKPRSRCATNKQRRKGAIIAAAATTITTSDTKHNNAINMYQPFVVQRKSSPSPQPSHEVRNRRKVKLLSNI</sequence>
<comment type="caution">
    <text evidence="1">The sequence shown here is derived from an EMBL/GenBank/DDBJ whole genome shotgun (WGS) entry which is preliminary data.</text>
</comment>